<protein>
    <recommendedName>
        <fullName evidence="3">AbiEi antitoxin C-terminal domain-containing protein</fullName>
    </recommendedName>
</protein>
<gene>
    <name evidence="1" type="ORF">QFZ26_000055</name>
</gene>
<dbReference type="Proteomes" id="UP001239083">
    <property type="component" value="Unassembled WGS sequence"/>
</dbReference>
<accession>A0ABU0R336</accession>
<evidence type="ECO:0000313" key="1">
    <source>
        <dbReference type="EMBL" id="MDQ0892500.1"/>
    </source>
</evidence>
<proteinExistence type="predicted"/>
<comment type="caution">
    <text evidence="1">The sequence shown here is derived from an EMBL/GenBank/DDBJ whole genome shotgun (WGS) entry which is preliminary data.</text>
</comment>
<name>A0ABU0R336_9MICO</name>
<evidence type="ECO:0000313" key="2">
    <source>
        <dbReference type="Proteomes" id="UP001239083"/>
    </source>
</evidence>
<sequence>MLQHGLMARLPTVLGTHDLPLAELCAARIDGELVAIDDGWAPIDEPDLPSLRAAVVALRVPRSLIIERRSAAWVHGALDAPPAIAQFCVPHHERIAAISDRRTHVREVTLSDGDVDDYRGARCTSVSRTAFDLLRDPSPVEGDTVAVVTRLLRGRPDVTEAVRLRLDSSRRMPHRARAVDRLDRASALATSSPGTPGAQATRGRSAVADAVDVVHRVDAAHGVEHAVEVGGVAHLEDEAAERESIGRGRDVRREDVHVMLREHASDV</sequence>
<reference evidence="1 2" key="1">
    <citation type="submission" date="2023-07" db="EMBL/GenBank/DDBJ databases">
        <title>Comparative genomics of wheat-associated soil bacteria to identify genetic determinants of phenazine resistance.</title>
        <authorList>
            <person name="Mouncey N."/>
        </authorList>
    </citation>
    <scope>NUCLEOTIDE SEQUENCE [LARGE SCALE GENOMIC DNA]</scope>
    <source>
        <strain evidence="1 2">V3I3</strain>
    </source>
</reference>
<organism evidence="1 2">
    <name type="scientific">Agromyces ramosus</name>
    <dbReference type="NCBI Taxonomy" id="33879"/>
    <lineage>
        <taxon>Bacteria</taxon>
        <taxon>Bacillati</taxon>
        <taxon>Actinomycetota</taxon>
        <taxon>Actinomycetes</taxon>
        <taxon>Micrococcales</taxon>
        <taxon>Microbacteriaceae</taxon>
        <taxon>Agromyces</taxon>
    </lineage>
</organism>
<keyword evidence="2" id="KW-1185">Reference proteome</keyword>
<dbReference type="EMBL" id="JAUSYY010000001">
    <property type="protein sequence ID" value="MDQ0892500.1"/>
    <property type="molecule type" value="Genomic_DNA"/>
</dbReference>
<evidence type="ECO:0008006" key="3">
    <source>
        <dbReference type="Google" id="ProtNLM"/>
    </source>
</evidence>